<evidence type="ECO:0000313" key="12">
    <source>
        <dbReference type="EMBL" id="KAF7273897.1"/>
    </source>
</evidence>
<name>A0A834IH18_RHYFE</name>
<evidence type="ECO:0000256" key="1">
    <source>
        <dbReference type="ARBA" id="ARBA00001936"/>
    </source>
</evidence>
<feature type="region of interest" description="Disordered" evidence="10">
    <location>
        <begin position="167"/>
        <end position="405"/>
    </location>
</feature>
<dbReference type="SMART" id="SM00332">
    <property type="entry name" value="PP2Cc"/>
    <property type="match status" value="1"/>
</dbReference>
<keyword evidence="13" id="KW-1185">Reference proteome</keyword>
<feature type="compositionally biased region" description="Low complexity" evidence="10">
    <location>
        <begin position="176"/>
        <end position="185"/>
    </location>
</feature>
<comment type="cofactor">
    <cofactor evidence="1">
        <name>Mn(2+)</name>
        <dbReference type="ChEBI" id="CHEBI:29035"/>
    </cofactor>
</comment>
<sequence length="628" mass="68853">MGSYLSEPITKKNSVDEENDKLIYGASSMQGWRESQEDAHNSILDFDENTAYFAVYDGHGGHEVAQYCSEKLPDFIKNTDAYKGGNLEQALIDGFLGFDSTIATPEIISVLQDIAADHEADESEEENVSHLYAEAVMPIEKVIEKYKGLVKPTLKYLNKGEKLPRSPIITAKNSRNESASSSSNHAGEEACGSSKDLAQGPMGNMDIEVAECSTESDNENKDHSLGKLNGEDKNEENIKDPLDISTSQNGTIPQITNSDESNGKDHASNDDIEKNSDKSNLQNGELKKNDEIEKKDETAKEEEIATNKLKGKSILKKSPKKPNTRPKRNATQLYKTLLDYQGDSEEESDDDEEDKTFVGSAENSSDDEGVNASVEGEEESSEDGEEEEDEDDEGEDEEEDEDEGDLEFARNMKEEPGSSSGCTAVVALLKGTELFVANAGDSRCIICRNGQAVEMSFDHKPEDEPERSRIIKAGGKVTGDGRVNGGLNLSRAIGDHAYKLNKDLSDKEQMITALPDIKTLTINPTEDEFMVLACDGIWNFMTSQEVVDFVKPRLEANPEKLSHICEEMFDHCLAPNTMGDGTGCDNMTAIIVKFKPTLKKRQASPGPAEVDTDTKRAKTQDETAGSSS</sequence>
<dbReference type="EC" id="3.1.3.16" evidence="3"/>
<feature type="compositionally biased region" description="Acidic residues" evidence="10">
    <location>
        <begin position="364"/>
        <end position="405"/>
    </location>
</feature>
<keyword evidence="8" id="KW-0464">Manganese</keyword>
<feature type="compositionally biased region" description="Acidic residues" evidence="10">
    <location>
        <begin position="342"/>
        <end position="354"/>
    </location>
</feature>
<evidence type="ECO:0000256" key="4">
    <source>
        <dbReference type="ARBA" id="ARBA00022723"/>
    </source>
</evidence>
<gene>
    <name evidence="12" type="ORF">GWI33_013414</name>
</gene>
<dbReference type="CDD" id="cd00143">
    <property type="entry name" value="PP2Cc"/>
    <property type="match status" value="1"/>
</dbReference>
<dbReference type="EMBL" id="JAACXV010013239">
    <property type="protein sequence ID" value="KAF7273897.1"/>
    <property type="molecule type" value="Genomic_DNA"/>
</dbReference>
<evidence type="ECO:0000256" key="3">
    <source>
        <dbReference type="ARBA" id="ARBA00013081"/>
    </source>
</evidence>
<keyword evidence="7 9" id="KW-0904">Protein phosphatase</keyword>
<dbReference type="PROSITE" id="PS51746">
    <property type="entry name" value="PPM_2"/>
    <property type="match status" value="1"/>
</dbReference>
<feature type="compositionally biased region" description="Polar residues" evidence="10">
    <location>
        <begin position="244"/>
        <end position="260"/>
    </location>
</feature>
<evidence type="ECO:0000259" key="11">
    <source>
        <dbReference type="PROSITE" id="PS51746"/>
    </source>
</evidence>
<keyword evidence="5 9" id="KW-0378">Hydrolase</keyword>
<reference evidence="12" key="1">
    <citation type="submission" date="2020-08" db="EMBL/GenBank/DDBJ databases">
        <title>Genome sequencing and assembly of the red palm weevil Rhynchophorus ferrugineus.</title>
        <authorList>
            <person name="Dias G.B."/>
            <person name="Bergman C.M."/>
            <person name="Manee M."/>
        </authorList>
    </citation>
    <scope>NUCLEOTIDE SEQUENCE</scope>
    <source>
        <strain evidence="12">AA-2017</strain>
        <tissue evidence="12">Whole larva</tissue>
    </source>
</reference>
<evidence type="ECO:0000256" key="9">
    <source>
        <dbReference type="RuleBase" id="RU003465"/>
    </source>
</evidence>
<keyword evidence="4" id="KW-0479">Metal-binding</keyword>
<evidence type="ECO:0000256" key="6">
    <source>
        <dbReference type="ARBA" id="ARBA00022842"/>
    </source>
</evidence>
<evidence type="ECO:0000256" key="10">
    <source>
        <dbReference type="SAM" id="MobiDB-lite"/>
    </source>
</evidence>
<dbReference type="GO" id="GO:0004722">
    <property type="term" value="F:protein serine/threonine phosphatase activity"/>
    <property type="evidence" value="ECO:0007669"/>
    <property type="project" value="UniProtKB-EC"/>
</dbReference>
<dbReference type="OrthoDB" id="10264738at2759"/>
<feature type="compositionally biased region" description="Basic and acidic residues" evidence="10">
    <location>
        <begin position="218"/>
        <end position="242"/>
    </location>
</feature>
<evidence type="ECO:0000256" key="2">
    <source>
        <dbReference type="ARBA" id="ARBA00006702"/>
    </source>
</evidence>
<dbReference type="InterPro" id="IPR015655">
    <property type="entry name" value="PP2C"/>
</dbReference>
<proteinExistence type="inferred from homology"/>
<dbReference type="SUPFAM" id="SSF81606">
    <property type="entry name" value="PP2C-like"/>
    <property type="match status" value="2"/>
</dbReference>
<feature type="compositionally biased region" description="Basic and acidic residues" evidence="10">
    <location>
        <begin position="261"/>
        <end position="277"/>
    </location>
</feature>
<feature type="compositionally biased region" description="Basic and acidic residues" evidence="10">
    <location>
        <begin position="612"/>
        <end position="621"/>
    </location>
</feature>
<dbReference type="PANTHER" id="PTHR13832:SF803">
    <property type="entry name" value="PROTEIN PHOSPHATASE 1G"/>
    <property type="match status" value="1"/>
</dbReference>
<feature type="region of interest" description="Disordered" evidence="10">
    <location>
        <begin position="598"/>
        <end position="628"/>
    </location>
</feature>
<evidence type="ECO:0000313" key="13">
    <source>
        <dbReference type="Proteomes" id="UP000625711"/>
    </source>
</evidence>
<comment type="similarity">
    <text evidence="2 9">Belongs to the PP2C family.</text>
</comment>
<dbReference type="AlphaFoldDB" id="A0A834IH18"/>
<comment type="caution">
    <text evidence="12">The sequence shown here is derived from an EMBL/GenBank/DDBJ whole genome shotgun (WGS) entry which is preliminary data.</text>
</comment>
<dbReference type="Proteomes" id="UP000625711">
    <property type="component" value="Unassembled WGS sequence"/>
</dbReference>
<evidence type="ECO:0000256" key="7">
    <source>
        <dbReference type="ARBA" id="ARBA00022912"/>
    </source>
</evidence>
<dbReference type="InterPro" id="IPR036457">
    <property type="entry name" value="PPM-type-like_dom_sf"/>
</dbReference>
<protein>
    <recommendedName>
        <fullName evidence="3">protein-serine/threonine phosphatase</fullName>
        <ecNumber evidence="3">3.1.3.16</ecNumber>
    </recommendedName>
</protein>
<dbReference type="Gene3D" id="3.60.40.10">
    <property type="entry name" value="PPM-type phosphatase domain"/>
    <property type="match status" value="2"/>
</dbReference>
<dbReference type="InterPro" id="IPR001932">
    <property type="entry name" value="PPM-type_phosphatase-like_dom"/>
</dbReference>
<evidence type="ECO:0000256" key="5">
    <source>
        <dbReference type="ARBA" id="ARBA00022801"/>
    </source>
</evidence>
<evidence type="ECO:0000256" key="8">
    <source>
        <dbReference type="ARBA" id="ARBA00023211"/>
    </source>
</evidence>
<feature type="compositionally biased region" description="Basic residues" evidence="10">
    <location>
        <begin position="309"/>
        <end position="328"/>
    </location>
</feature>
<dbReference type="Pfam" id="PF00481">
    <property type="entry name" value="PP2C"/>
    <property type="match status" value="2"/>
</dbReference>
<dbReference type="InterPro" id="IPR000222">
    <property type="entry name" value="PP2C_BS"/>
</dbReference>
<feature type="compositionally biased region" description="Basic and acidic residues" evidence="10">
    <location>
        <begin position="285"/>
        <end position="305"/>
    </location>
</feature>
<dbReference type="PROSITE" id="PS01032">
    <property type="entry name" value="PPM_1"/>
    <property type="match status" value="1"/>
</dbReference>
<accession>A0A834IH18</accession>
<dbReference type="GO" id="GO:0046872">
    <property type="term" value="F:metal ion binding"/>
    <property type="evidence" value="ECO:0007669"/>
    <property type="project" value="UniProtKB-KW"/>
</dbReference>
<keyword evidence="6" id="KW-0460">Magnesium</keyword>
<feature type="domain" description="PPM-type phosphatase" evidence="11">
    <location>
        <begin position="23"/>
        <end position="594"/>
    </location>
</feature>
<dbReference type="PANTHER" id="PTHR13832">
    <property type="entry name" value="PROTEIN PHOSPHATASE 2C"/>
    <property type="match status" value="1"/>
</dbReference>
<organism evidence="12 13">
    <name type="scientific">Rhynchophorus ferrugineus</name>
    <name type="common">Red palm weevil</name>
    <name type="synonym">Curculio ferrugineus</name>
    <dbReference type="NCBI Taxonomy" id="354439"/>
    <lineage>
        <taxon>Eukaryota</taxon>
        <taxon>Metazoa</taxon>
        <taxon>Ecdysozoa</taxon>
        <taxon>Arthropoda</taxon>
        <taxon>Hexapoda</taxon>
        <taxon>Insecta</taxon>
        <taxon>Pterygota</taxon>
        <taxon>Neoptera</taxon>
        <taxon>Endopterygota</taxon>
        <taxon>Coleoptera</taxon>
        <taxon>Polyphaga</taxon>
        <taxon>Cucujiformia</taxon>
        <taxon>Curculionidae</taxon>
        <taxon>Dryophthorinae</taxon>
        <taxon>Rhynchophorus</taxon>
    </lineage>
</organism>